<protein>
    <submittedName>
        <fullName evidence="2">Uncharacterized protein</fullName>
    </submittedName>
</protein>
<evidence type="ECO:0000256" key="1">
    <source>
        <dbReference type="SAM" id="Phobius"/>
    </source>
</evidence>
<dbReference type="RefSeq" id="WP_253447291.1">
    <property type="nucleotide sequence ID" value="NZ_JALJYF010000001.1"/>
</dbReference>
<dbReference type="Proteomes" id="UP001523550">
    <property type="component" value="Unassembled WGS sequence"/>
</dbReference>
<accession>A0ABT1G8N0</accession>
<organism evidence="2 3">
    <name type="scientific">Natronospira proteinivora</name>
    <dbReference type="NCBI Taxonomy" id="1807133"/>
    <lineage>
        <taxon>Bacteria</taxon>
        <taxon>Pseudomonadati</taxon>
        <taxon>Pseudomonadota</taxon>
        <taxon>Gammaproteobacteria</taxon>
        <taxon>Natronospirales</taxon>
        <taxon>Natronospiraceae</taxon>
        <taxon>Natronospira</taxon>
    </lineage>
</organism>
<name>A0ABT1G8N0_9GAMM</name>
<keyword evidence="3" id="KW-1185">Reference proteome</keyword>
<gene>
    <name evidence="2" type="ORF">J2T60_001372</name>
</gene>
<comment type="caution">
    <text evidence="2">The sequence shown here is derived from an EMBL/GenBank/DDBJ whole genome shotgun (WGS) entry which is preliminary data.</text>
</comment>
<evidence type="ECO:0000313" key="2">
    <source>
        <dbReference type="EMBL" id="MCP1727407.1"/>
    </source>
</evidence>
<sequence length="269" mass="30945">MSDESIETEQGKPDRGRFSFFSRSEIPLAVYLAIFFTMTLLWFIQEVHEELTLGLFTELLGAAFTLFIIDTLLVRAKDKRWRVVRAHVDYLIRRNVNRLRDGVTTRVFHFNPDPAAGASTHERVERARSERGRFLDRMATLEGDDLLAELQENSLFTDNAYSWFNDKANDLWEIINMKYSEYMDPDLVSALIQLHTRLKDVCSHIRQYQKGERFSDSRDHYRQAGRLGVVVSLNEIIQALNSLKRQGYSESASLGEQVGSDAEAGLDEA</sequence>
<keyword evidence="1" id="KW-0472">Membrane</keyword>
<feature type="transmembrane region" description="Helical" evidence="1">
    <location>
        <begin position="51"/>
        <end position="73"/>
    </location>
</feature>
<keyword evidence="1" id="KW-1133">Transmembrane helix</keyword>
<reference evidence="2 3" key="1">
    <citation type="submission" date="2022-03" db="EMBL/GenBank/DDBJ databases">
        <title>Genomic Encyclopedia of Type Strains, Phase III (KMG-III): the genomes of soil and plant-associated and newly described type strains.</title>
        <authorList>
            <person name="Whitman W."/>
        </authorList>
    </citation>
    <scope>NUCLEOTIDE SEQUENCE [LARGE SCALE GENOMIC DNA]</scope>
    <source>
        <strain evidence="2 3">BSker1</strain>
    </source>
</reference>
<evidence type="ECO:0000313" key="3">
    <source>
        <dbReference type="Proteomes" id="UP001523550"/>
    </source>
</evidence>
<proteinExistence type="predicted"/>
<feature type="transmembrane region" description="Helical" evidence="1">
    <location>
        <begin position="26"/>
        <end position="45"/>
    </location>
</feature>
<dbReference type="EMBL" id="JALJYF010000001">
    <property type="protein sequence ID" value="MCP1727407.1"/>
    <property type="molecule type" value="Genomic_DNA"/>
</dbReference>
<keyword evidence="1" id="KW-0812">Transmembrane</keyword>